<reference evidence="2 3" key="1">
    <citation type="submission" date="2021-03" db="EMBL/GenBank/DDBJ databases">
        <title>Glycomyces sp. nov., a novel actinomycete isolated from soil.</title>
        <authorList>
            <person name="Yang X."/>
            <person name="Xu X."/>
        </authorList>
    </citation>
    <scope>NUCLEOTIDE SEQUENCE [LARGE SCALE GENOMIC DNA]</scope>
    <source>
        <strain evidence="2 3">NEAU-S30</strain>
    </source>
</reference>
<keyword evidence="1" id="KW-1133">Transmembrane helix</keyword>
<evidence type="ECO:0000313" key="3">
    <source>
        <dbReference type="Proteomes" id="UP000681341"/>
    </source>
</evidence>
<protein>
    <submittedName>
        <fullName evidence="2">Uncharacterized protein</fullName>
    </submittedName>
</protein>
<keyword evidence="1" id="KW-0812">Transmembrane</keyword>
<comment type="caution">
    <text evidence="2">The sequence shown here is derived from an EMBL/GenBank/DDBJ whole genome shotgun (WGS) entry which is preliminary data.</text>
</comment>
<feature type="transmembrane region" description="Helical" evidence="1">
    <location>
        <begin position="344"/>
        <end position="362"/>
    </location>
</feature>
<feature type="transmembrane region" description="Helical" evidence="1">
    <location>
        <begin position="12"/>
        <end position="37"/>
    </location>
</feature>
<evidence type="ECO:0000256" key="1">
    <source>
        <dbReference type="SAM" id="Phobius"/>
    </source>
</evidence>
<dbReference type="RefSeq" id="WP_208496488.1">
    <property type="nucleotide sequence ID" value="NZ_JAGFNP010000005.1"/>
</dbReference>
<organism evidence="2 3">
    <name type="scientific">Glycomyces niveus</name>
    <dbReference type="NCBI Taxonomy" id="2820287"/>
    <lineage>
        <taxon>Bacteria</taxon>
        <taxon>Bacillati</taxon>
        <taxon>Actinomycetota</taxon>
        <taxon>Actinomycetes</taxon>
        <taxon>Glycomycetales</taxon>
        <taxon>Glycomycetaceae</taxon>
        <taxon>Glycomyces</taxon>
    </lineage>
</organism>
<gene>
    <name evidence="2" type="ORF">J5V16_11905</name>
</gene>
<feature type="transmembrane region" description="Helical" evidence="1">
    <location>
        <begin position="265"/>
        <end position="285"/>
    </location>
</feature>
<feature type="transmembrane region" description="Helical" evidence="1">
    <location>
        <begin position="178"/>
        <end position="200"/>
    </location>
</feature>
<accession>A0ABS3U5J7</accession>
<feature type="transmembrane region" description="Helical" evidence="1">
    <location>
        <begin position="136"/>
        <end position="158"/>
    </location>
</feature>
<feature type="transmembrane region" description="Helical" evidence="1">
    <location>
        <begin position="85"/>
        <end position="103"/>
    </location>
</feature>
<feature type="transmembrane region" description="Helical" evidence="1">
    <location>
        <begin position="306"/>
        <end position="332"/>
    </location>
</feature>
<keyword evidence="3" id="KW-1185">Reference proteome</keyword>
<proteinExistence type="predicted"/>
<dbReference type="EMBL" id="JAGFNP010000005">
    <property type="protein sequence ID" value="MBO3733531.1"/>
    <property type="molecule type" value="Genomic_DNA"/>
</dbReference>
<keyword evidence="1" id="KW-0472">Membrane</keyword>
<feature type="transmembrane region" description="Helical" evidence="1">
    <location>
        <begin position="220"/>
        <end position="237"/>
    </location>
</feature>
<sequence length="370" mass="39110">MTTQLPLQRPTRLARATVLAAFLWSLLAFPIGLWQLLDPESGPYSHDLFDPTIPLPAAVPDWLAPSALLAAGLGGLLVARAKPRLWPLTALYAAVFGLLLTTISPISLAGYLCAFLIPIGAVTVPVVLARGAAARLVTAAAIAAVLVGLGVTGVVDYAAVGSFAAKLGRTMAGMSGYFFTQIWTVAGAAIWAALTLHLVLTRGDGEPAPAWAAPERAAKWGRIASWTAFACALPYGLQRLTWLTPWPYVGGPIDDDAAFPLEIRIWGLLLGTAALGGGLLCLGLTQQWGERWPFWMFAFKGRPVPPMVAIVPGSIMAAMFTFMAVPMAALGIRNGDPVMGMLSFPFWLWGPALGAAVLAYAIRRGRVKVG</sequence>
<feature type="transmembrane region" description="Helical" evidence="1">
    <location>
        <begin position="109"/>
        <end position="129"/>
    </location>
</feature>
<name>A0ABS3U5J7_9ACTN</name>
<feature type="transmembrane region" description="Helical" evidence="1">
    <location>
        <begin position="57"/>
        <end position="78"/>
    </location>
</feature>
<evidence type="ECO:0000313" key="2">
    <source>
        <dbReference type="EMBL" id="MBO3733531.1"/>
    </source>
</evidence>
<dbReference type="Proteomes" id="UP000681341">
    <property type="component" value="Unassembled WGS sequence"/>
</dbReference>